<dbReference type="EMBL" id="VSSQ01020815">
    <property type="protein sequence ID" value="MPM65974.1"/>
    <property type="molecule type" value="Genomic_DNA"/>
</dbReference>
<sequence length="143" mass="16256">MAKIKYSKCGATPFQQLLGHNENILMAWSALEDRFFTSNTFTPELKEEVRRTLAFNNRCEYCMAKGNPSDNMTDSKIIIATKIADIISKGDIIKDDDFYSLKSQFSDKEISELLAFICFITASQRYGASLDLQPSSQIEFIKK</sequence>
<comment type="caution">
    <text evidence="1">The sequence shown here is derived from an EMBL/GenBank/DDBJ whole genome shotgun (WGS) entry which is preliminary data.</text>
</comment>
<dbReference type="Gene3D" id="1.20.1290.10">
    <property type="entry name" value="AhpD-like"/>
    <property type="match status" value="2"/>
</dbReference>
<dbReference type="SUPFAM" id="SSF69118">
    <property type="entry name" value="AhpD-like"/>
    <property type="match status" value="1"/>
</dbReference>
<proteinExistence type="predicted"/>
<accession>A0A645BW13</accession>
<protein>
    <recommendedName>
        <fullName evidence="2">Carboxymuconolactone decarboxylase-like domain-containing protein</fullName>
    </recommendedName>
</protein>
<evidence type="ECO:0000313" key="1">
    <source>
        <dbReference type="EMBL" id="MPM65974.1"/>
    </source>
</evidence>
<dbReference type="AlphaFoldDB" id="A0A645BW13"/>
<organism evidence="1">
    <name type="scientific">bioreactor metagenome</name>
    <dbReference type="NCBI Taxonomy" id="1076179"/>
    <lineage>
        <taxon>unclassified sequences</taxon>
        <taxon>metagenomes</taxon>
        <taxon>ecological metagenomes</taxon>
    </lineage>
</organism>
<gene>
    <name evidence="1" type="ORF">SDC9_112878</name>
</gene>
<reference evidence="1" key="1">
    <citation type="submission" date="2019-08" db="EMBL/GenBank/DDBJ databases">
        <authorList>
            <person name="Kucharzyk K."/>
            <person name="Murdoch R.W."/>
            <person name="Higgins S."/>
            <person name="Loffler F."/>
        </authorList>
    </citation>
    <scope>NUCLEOTIDE SEQUENCE</scope>
</reference>
<evidence type="ECO:0008006" key="2">
    <source>
        <dbReference type="Google" id="ProtNLM"/>
    </source>
</evidence>
<dbReference type="InterPro" id="IPR029032">
    <property type="entry name" value="AhpD-like"/>
</dbReference>
<name>A0A645BW13_9ZZZZ</name>